<dbReference type="RefSeq" id="WP_317697906.1">
    <property type="nucleotide sequence ID" value="NZ_AP026801.1"/>
</dbReference>
<accession>A0AAU9DD34</accession>
<protein>
    <submittedName>
        <fullName evidence="2">Ribosomal protein acetylating enzyme</fullName>
    </submittedName>
</protein>
<keyword evidence="2" id="KW-0689">Ribosomal protein</keyword>
<dbReference type="PANTHER" id="PTHR43441">
    <property type="entry name" value="RIBOSOMAL-PROTEIN-SERINE ACETYLTRANSFERASE"/>
    <property type="match status" value="1"/>
</dbReference>
<dbReference type="PANTHER" id="PTHR43441:SF11">
    <property type="entry name" value="RIBOSOMAL-PROTEIN-SERINE ACETYLTRANSFERASE"/>
    <property type="match status" value="1"/>
</dbReference>
<dbReference type="SUPFAM" id="SSF55729">
    <property type="entry name" value="Acyl-CoA N-acyltransferases (Nat)"/>
    <property type="match status" value="1"/>
</dbReference>
<keyword evidence="3" id="KW-1185">Reference proteome</keyword>
<dbReference type="PROSITE" id="PS51186">
    <property type="entry name" value="GNAT"/>
    <property type="match status" value="1"/>
</dbReference>
<dbReference type="AlphaFoldDB" id="A0AAU9DD34"/>
<dbReference type="Gene3D" id="3.40.630.30">
    <property type="match status" value="1"/>
</dbReference>
<evidence type="ECO:0000313" key="3">
    <source>
        <dbReference type="Proteomes" id="UP001321804"/>
    </source>
</evidence>
<dbReference type="GO" id="GO:0005737">
    <property type="term" value="C:cytoplasm"/>
    <property type="evidence" value="ECO:0007669"/>
    <property type="project" value="TreeGrafter"/>
</dbReference>
<name>A0AAU9DD34_9LACO</name>
<feature type="domain" description="N-acetyltransferase" evidence="1">
    <location>
        <begin position="16"/>
        <end position="182"/>
    </location>
</feature>
<dbReference type="Proteomes" id="UP001321804">
    <property type="component" value="Chromosome"/>
</dbReference>
<dbReference type="InterPro" id="IPR016181">
    <property type="entry name" value="Acyl_CoA_acyltransferase"/>
</dbReference>
<sequence length="184" mass="21146">MENLQRLFQISVEKNLNLRLAMPADANALEKVIEENRDHLAKYLPWVKINTLNDLKKFLTNAIDLFGQGKMFEYLIVKGTEIVGIAEINEVNQNERSAEVGYWLASNFCHQGIMTKSIKVLIREISEVLKLHRFVIRTDVDNEPSRKLAVSAGFSFEGIRKEDHFSAGQFYDSAVYYYLVKNGK</sequence>
<evidence type="ECO:0000259" key="1">
    <source>
        <dbReference type="PROSITE" id="PS51186"/>
    </source>
</evidence>
<dbReference type="InterPro" id="IPR000182">
    <property type="entry name" value="GNAT_dom"/>
</dbReference>
<dbReference type="Pfam" id="PF13302">
    <property type="entry name" value="Acetyltransf_3"/>
    <property type="match status" value="1"/>
</dbReference>
<dbReference type="EMBL" id="AP026801">
    <property type="protein sequence ID" value="BDR56056.1"/>
    <property type="molecule type" value="Genomic_DNA"/>
</dbReference>
<keyword evidence="2" id="KW-0687">Ribonucleoprotein</keyword>
<dbReference type="GO" id="GO:0005840">
    <property type="term" value="C:ribosome"/>
    <property type="evidence" value="ECO:0007669"/>
    <property type="project" value="UniProtKB-KW"/>
</dbReference>
<gene>
    <name evidence="2" type="ORF">KIMC2_06180</name>
</gene>
<organism evidence="2 3">
    <name type="scientific">Xylocopilactobacillus apis</name>
    <dbReference type="NCBI Taxonomy" id="2932183"/>
    <lineage>
        <taxon>Bacteria</taxon>
        <taxon>Bacillati</taxon>
        <taxon>Bacillota</taxon>
        <taxon>Bacilli</taxon>
        <taxon>Lactobacillales</taxon>
        <taxon>Lactobacillaceae</taxon>
        <taxon>Xylocopilactobacillus</taxon>
    </lineage>
</organism>
<evidence type="ECO:0000313" key="2">
    <source>
        <dbReference type="EMBL" id="BDR56056.1"/>
    </source>
</evidence>
<dbReference type="GO" id="GO:0008999">
    <property type="term" value="F:protein-N-terminal-alanine acetyltransferase activity"/>
    <property type="evidence" value="ECO:0007669"/>
    <property type="project" value="TreeGrafter"/>
</dbReference>
<dbReference type="KEGG" id="xak:KIMC2_06180"/>
<dbReference type="InterPro" id="IPR051908">
    <property type="entry name" value="Ribosomal_N-acetyltransferase"/>
</dbReference>
<reference evidence="2 3" key="1">
    <citation type="journal article" date="2023" name="Microbiol. Spectr.">
        <title>Symbiosis of Carpenter Bees with Uncharacterized Lactic Acid Bacteria Showing NAD Auxotrophy.</title>
        <authorList>
            <person name="Kawasaki S."/>
            <person name="Ozawa K."/>
            <person name="Mori T."/>
            <person name="Yamamoto A."/>
            <person name="Ito M."/>
            <person name="Ohkuma M."/>
            <person name="Sakamoto M."/>
            <person name="Matsutani M."/>
        </authorList>
    </citation>
    <scope>NUCLEOTIDE SEQUENCE [LARGE SCALE GENOMIC DNA]</scope>
    <source>
        <strain evidence="2 3">KimC2</strain>
    </source>
</reference>
<proteinExistence type="predicted"/>
<dbReference type="GO" id="GO:1990189">
    <property type="term" value="F:protein N-terminal-serine acetyltransferase activity"/>
    <property type="evidence" value="ECO:0007669"/>
    <property type="project" value="TreeGrafter"/>
</dbReference>